<evidence type="ECO:0000256" key="5">
    <source>
        <dbReference type="ARBA" id="ARBA00023242"/>
    </source>
</evidence>
<dbReference type="InterPro" id="IPR011990">
    <property type="entry name" value="TPR-like_helical_dom_sf"/>
</dbReference>
<gene>
    <name evidence="8" type="ORF">CBOVIS_LOCUS1530</name>
</gene>
<comment type="caution">
    <text evidence="8">The sequence shown here is derived from an EMBL/GenBank/DDBJ whole genome shotgun (WGS) entry which is preliminary data.</text>
</comment>
<keyword evidence="9" id="KW-1185">Reference proteome</keyword>
<evidence type="ECO:0000256" key="1">
    <source>
        <dbReference type="ARBA" id="ARBA00004123"/>
    </source>
</evidence>
<organism evidence="8 9">
    <name type="scientific">Caenorhabditis bovis</name>
    <dbReference type="NCBI Taxonomy" id="2654633"/>
    <lineage>
        <taxon>Eukaryota</taxon>
        <taxon>Metazoa</taxon>
        <taxon>Ecdysozoa</taxon>
        <taxon>Nematoda</taxon>
        <taxon>Chromadorea</taxon>
        <taxon>Rhabditida</taxon>
        <taxon>Rhabditina</taxon>
        <taxon>Rhabditomorpha</taxon>
        <taxon>Rhabditoidea</taxon>
        <taxon>Rhabditidae</taxon>
        <taxon>Peloderinae</taxon>
        <taxon>Caenorhabditis</taxon>
    </lineage>
</organism>
<dbReference type="InterPro" id="IPR059164">
    <property type="entry name" value="HAT_PRP39_C"/>
</dbReference>
<dbReference type="SMART" id="SM00386">
    <property type="entry name" value="HAT"/>
    <property type="match status" value="6"/>
</dbReference>
<evidence type="ECO:0000256" key="6">
    <source>
        <dbReference type="ARBA" id="ARBA00038019"/>
    </source>
</evidence>
<dbReference type="AlphaFoldDB" id="A0A8S1E9G4"/>
<keyword evidence="2" id="KW-0507">mRNA processing</keyword>
<feature type="compositionally biased region" description="Basic and acidic residues" evidence="7">
    <location>
        <begin position="55"/>
        <end position="72"/>
    </location>
</feature>
<dbReference type="GO" id="GO:0030627">
    <property type="term" value="F:pre-mRNA 5'-splice site binding"/>
    <property type="evidence" value="ECO:0007669"/>
    <property type="project" value="TreeGrafter"/>
</dbReference>
<dbReference type="GO" id="GO:0000243">
    <property type="term" value="C:commitment complex"/>
    <property type="evidence" value="ECO:0007669"/>
    <property type="project" value="TreeGrafter"/>
</dbReference>
<dbReference type="InterPro" id="IPR003107">
    <property type="entry name" value="HAT"/>
</dbReference>
<keyword evidence="3" id="KW-0677">Repeat</keyword>
<evidence type="ECO:0000313" key="9">
    <source>
        <dbReference type="Proteomes" id="UP000494206"/>
    </source>
</evidence>
<keyword evidence="4" id="KW-0508">mRNA splicing</keyword>
<feature type="compositionally biased region" description="Basic and acidic residues" evidence="7">
    <location>
        <begin position="10"/>
        <end position="35"/>
    </location>
</feature>
<keyword evidence="5" id="KW-0539">Nucleus</keyword>
<dbReference type="Gene3D" id="1.25.40.10">
    <property type="entry name" value="Tetratricopeptide repeat domain"/>
    <property type="match status" value="2"/>
</dbReference>
<reference evidence="8 9" key="1">
    <citation type="submission" date="2020-04" db="EMBL/GenBank/DDBJ databases">
        <authorList>
            <person name="Laetsch R D."/>
            <person name="Stevens L."/>
            <person name="Kumar S."/>
            <person name="Blaxter L. M."/>
        </authorList>
    </citation>
    <scope>NUCLEOTIDE SEQUENCE [LARGE SCALE GENOMIC DNA]</scope>
</reference>
<dbReference type="Proteomes" id="UP000494206">
    <property type="component" value="Unassembled WGS sequence"/>
</dbReference>
<comment type="similarity">
    <text evidence="6">Belongs to the PRP39 family.</text>
</comment>
<dbReference type="GO" id="GO:0071004">
    <property type="term" value="C:U2-type prespliceosome"/>
    <property type="evidence" value="ECO:0007669"/>
    <property type="project" value="TreeGrafter"/>
</dbReference>
<evidence type="ECO:0000256" key="2">
    <source>
        <dbReference type="ARBA" id="ARBA00022664"/>
    </source>
</evidence>
<protein>
    <recommendedName>
        <fullName evidence="10">Suppressor of forked domain-containing protein</fullName>
    </recommendedName>
</protein>
<dbReference type="PANTHER" id="PTHR17204:SF5">
    <property type="entry name" value="PRE-MRNA-PROCESSING FACTOR 39"/>
    <property type="match status" value="1"/>
</dbReference>
<evidence type="ECO:0000256" key="7">
    <source>
        <dbReference type="SAM" id="MobiDB-lite"/>
    </source>
</evidence>
<proteinExistence type="inferred from homology"/>
<evidence type="ECO:0000256" key="4">
    <source>
        <dbReference type="ARBA" id="ARBA00023187"/>
    </source>
</evidence>
<evidence type="ECO:0008006" key="10">
    <source>
        <dbReference type="Google" id="ProtNLM"/>
    </source>
</evidence>
<dbReference type="SUPFAM" id="SSF48452">
    <property type="entry name" value="TPR-like"/>
    <property type="match status" value="2"/>
</dbReference>
<feature type="compositionally biased region" description="Basic residues" evidence="7">
    <location>
        <begin position="36"/>
        <end position="54"/>
    </location>
</feature>
<feature type="region of interest" description="Disordered" evidence="7">
    <location>
        <begin position="1"/>
        <end position="88"/>
    </location>
</feature>
<dbReference type="Pfam" id="PF23240">
    <property type="entry name" value="HAT_PRP39_N"/>
    <property type="match status" value="1"/>
</dbReference>
<evidence type="ECO:0000313" key="8">
    <source>
        <dbReference type="EMBL" id="CAB3398235.1"/>
    </source>
</evidence>
<dbReference type="GO" id="GO:0005685">
    <property type="term" value="C:U1 snRNP"/>
    <property type="evidence" value="ECO:0007669"/>
    <property type="project" value="TreeGrafter"/>
</dbReference>
<name>A0A8S1E9G4_9PELO</name>
<dbReference type="OrthoDB" id="10265668at2759"/>
<evidence type="ECO:0000256" key="3">
    <source>
        <dbReference type="ARBA" id="ARBA00022737"/>
    </source>
</evidence>
<dbReference type="PANTHER" id="PTHR17204">
    <property type="entry name" value="PRE-MRNA PROCESSING PROTEIN PRP39-RELATED"/>
    <property type="match status" value="1"/>
</dbReference>
<sequence length="750" mass="87998">MGRSRSRSRSSSDDDRERERSDRRYRDDKYRDRDRDRRRRSRSRSNSPHKRGSTRRRDDSRDGGRRSTDSRRNKPIRPTIAAHIGPPAIDPQDFDNWVQILNKCDQNDDVEYTSEKYAEFLKRYPYCYGFWTKYAEYQKKYNTLEESKKVWERGILAVPLSIDLWLGYIGQMRSVPGFPVDSIRELYKRALEIAGLEYQSDRLWLDAIGFEQIQYIHEMCSQNEDANCRRIGELFDRLLGTPTLHAATHFDRYVAYINTIQPNLLLSEEEYEDVLRIAKRDLNKGIDDEVYHEVDQVYIVKPMADNKTLTVSAVEEEGTFKVTVRRLEFNEDVLRVMRNEIAARRRKIFDRNLRQCEMRALFEANIKRPYFHVKPLDNVQLFNWLTYLDFEIQQGDPERIEILFERCLIACALYEEFWIKYARWAWKENKSESTIRDIFKRAKVHIPNSLNITLAHSGFEESIDDFECAADILERFRRDYPGYVNLEMRYVGILRRQCEKEGSMSFSKVVSTLEKLITRSENSPNLMSFYSLKLARFHQKIRKDSKLAQKVIKKALETDKGNLQLYTQLVDIAYSNPDMKESEVIDAFDFALVSSLPPEDKIRFSQRKMDFLEELGMDVLAIEEHREFHYNLLAQLPDTNAIRTRFVNEPSRVMVVPQPIAQPPVMWPMQQPMQPPLQPMLQQQPPPMGMPPMMPMQQTFMAQPPPMQPKVHLQLIEQAHIPPQQASAQIISSPMIAGGDGGSGTPMDHQ</sequence>
<comment type="subcellular location">
    <subcellularLocation>
        <location evidence="1">Nucleus</location>
    </subcellularLocation>
</comment>
<dbReference type="EMBL" id="CADEPM010000001">
    <property type="protein sequence ID" value="CAB3398235.1"/>
    <property type="molecule type" value="Genomic_DNA"/>
</dbReference>
<accession>A0A8S1E9G4</accession>
<dbReference type="Pfam" id="PF23241">
    <property type="entry name" value="HAT_PRP39_C"/>
    <property type="match status" value="1"/>
</dbReference>
<dbReference type="GO" id="GO:0000395">
    <property type="term" value="P:mRNA 5'-splice site recognition"/>
    <property type="evidence" value="ECO:0007669"/>
    <property type="project" value="TreeGrafter"/>
</dbReference>